<keyword evidence="3" id="KW-1185">Reference proteome</keyword>
<dbReference type="PANTHER" id="PTHR25462">
    <property type="entry name" value="BONUS, ISOFORM C-RELATED"/>
    <property type="match status" value="1"/>
</dbReference>
<dbReference type="SMART" id="SM00336">
    <property type="entry name" value="BBOX"/>
    <property type="match status" value="2"/>
</dbReference>
<organism evidence="3 4">
    <name type="scientific">Crassostrea virginica</name>
    <name type="common">Eastern oyster</name>
    <dbReference type="NCBI Taxonomy" id="6565"/>
    <lineage>
        <taxon>Eukaryota</taxon>
        <taxon>Metazoa</taxon>
        <taxon>Spiralia</taxon>
        <taxon>Lophotrochozoa</taxon>
        <taxon>Mollusca</taxon>
        <taxon>Bivalvia</taxon>
        <taxon>Autobranchia</taxon>
        <taxon>Pteriomorphia</taxon>
        <taxon>Ostreida</taxon>
        <taxon>Ostreoidea</taxon>
        <taxon>Ostreidae</taxon>
        <taxon>Crassostrea</taxon>
    </lineage>
</organism>
<dbReference type="CDD" id="cd19756">
    <property type="entry name" value="Bbox2"/>
    <property type="match status" value="1"/>
</dbReference>
<accession>A0A8B8BMS9</accession>
<keyword evidence="1" id="KW-0479">Metal-binding</keyword>
<dbReference type="AlphaFoldDB" id="A0A8B8BMS9"/>
<evidence type="ECO:0000256" key="1">
    <source>
        <dbReference type="PROSITE-ProRule" id="PRU00024"/>
    </source>
</evidence>
<dbReference type="RefSeq" id="XP_022304226.1">
    <property type="nucleotide sequence ID" value="XM_022448518.1"/>
</dbReference>
<dbReference type="Pfam" id="PF00643">
    <property type="entry name" value="zf-B_box"/>
    <property type="match status" value="2"/>
</dbReference>
<protein>
    <submittedName>
        <fullName evidence="4">Uncharacterized protein LOC111111500</fullName>
    </submittedName>
</protein>
<sequence length="568" mass="64431">MAAAKAGAHDVVTCDLCDKSTKQFCNSCQVSLCETCVEEHRDEFKSLSHEIVNFLERKSQLVFPGCKDHPGQRCEVHCNNCDGPVCVKCILSGPHKGHDVEELIETFERRRQETKRKTAEIKEKILPKCMKEDTDNERAMSRANSQFDDLGKECKSLRQSWHQEVDDIFDKMDFLSKTFKDQNLNRLRAYKNEIQNVMSDINETLETNDKVLQSNKLSDINNYLSNLNKVANLPKNPDITMPHIEAKMNHEKELNLEMGNFKATLTQSSEYSHSTDAPCLTPKTAVLLMDEVKVISTIPTNCDNLCGISCVGEAEGWVFGEHDNNISRIDMQGSVNDTVSTGPRYGPKAISVSNEGKLLYSISEEKLGSVKLVRTGWSEQLIIAPPWWTPEQLCCTRSGDILLNEKLWHWKLGGNIPKDNRIVRYHNKEKSQEINKDRNGVSIFMKGPRSLYMSENNNGDICVSDSNDRSVVVVNQTGRVRFRYDGVPARRKRPFDPRDIVTDAYNQIILTDYSNNCLHILDQNGQFLKCVEGCGLENPKGLSLDRKGRLWVGTKSKSIKIIKYMAPE</sequence>
<dbReference type="InterPro" id="IPR011042">
    <property type="entry name" value="6-blade_b-propeller_TolB-like"/>
</dbReference>
<dbReference type="InterPro" id="IPR000315">
    <property type="entry name" value="Znf_B-box"/>
</dbReference>
<dbReference type="GO" id="GO:0008270">
    <property type="term" value="F:zinc ion binding"/>
    <property type="evidence" value="ECO:0007669"/>
    <property type="project" value="UniProtKB-KW"/>
</dbReference>
<keyword evidence="1" id="KW-0862">Zinc</keyword>
<evidence type="ECO:0000313" key="3">
    <source>
        <dbReference type="Proteomes" id="UP000694844"/>
    </source>
</evidence>
<feature type="domain" description="B box-type" evidence="2">
    <location>
        <begin position="66"/>
        <end position="103"/>
    </location>
</feature>
<dbReference type="OrthoDB" id="6064205at2759"/>
<dbReference type="PANTHER" id="PTHR25462:SF296">
    <property type="entry name" value="MEIOTIC P26, ISOFORM F"/>
    <property type="match status" value="1"/>
</dbReference>
<dbReference type="SUPFAM" id="SSF101898">
    <property type="entry name" value="NHL repeat"/>
    <property type="match status" value="1"/>
</dbReference>
<dbReference type="Gene3D" id="3.30.160.60">
    <property type="entry name" value="Classic Zinc Finger"/>
    <property type="match status" value="1"/>
</dbReference>
<dbReference type="KEGG" id="cvn:111111500"/>
<keyword evidence="1" id="KW-0863">Zinc-finger</keyword>
<evidence type="ECO:0000259" key="2">
    <source>
        <dbReference type="PROSITE" id="PS50119"/>
    </source>
</evidence>
<dbReference type="GeneID" id="111111500"/>
<dbReference type="PROSITE" id="PS50119">
    <property type="entry name" value="ZF_BBOX"/>
    <property type="match status" value="2"/>
</dbReference>
<reference evidence="4" key="1">
    <citation type="submission" date="2025-08" db="UniProtKB">
        <authorList>
            <consortium name="RefSeq"/>
        </authorList>
    </citation>
    <scope>IDENTIFICATION</scope>
    <source>
        <tissue evidence="4">Whole sample</tissue>
    </source>
</reference>
<dbReference type="Gene3D" id="2.120.10.30">
    <property type="entry name" value="TolB, C-terminal domain"/>
    <property type="match status" value="1"/>
</dbReference>
<dbReference type="SUPFAM" id="SSF57845">
    <property type="entry name" value="B-box zinc-binding domain"/>
    <property type="match status" value="1"/>
</dbReference>
<feature type="domain" description="B box-type" evidence="2">
    <location>
        <begin position="9"/>
        <end position="54"/>
    </location>
</feature>
<dbReference type="InterPro" id="IPR047153">
    <property type="entry name" value="TRIM45/56/19-like"/>
</dbReference>
<dbReference type="Proteomes" id="UP000694844">
    <property type="component" value="Chromosome 9"/>
</dbReference>
<gene>
    <name evidence="4" type="primary">LOC111111500</name>
</gene>
<proteinExistence type="predicted"/>
<name>A0A8B8BMS9_CRAVI</name>
<dbReference type="Gene3D" id="4.10.830.40">
    <property type="match status" value="1"/>
</dbReference>
<evidence type="ECO:0000313" key="4">
    <source>
        <dbReference type="RefSeq" id="XP_022304226.1"/>
    </source>
</evidence>